<dbReference type="InterPro" id="IPR013783">
    <property type="entry name" value="Ig-like_fold"/>
</dbReference>
<keyword evidence="1" id="KW-0732">Signal</keyword>
<dbReference type="Proteomes" id="UP000831460">
    <property type="component" value="Chromosome"/>
</dbReference>
<sequence>MKKIYLLRFVFSLVFAVLSIKGRGQATLPFSYDDGKGSLPTGLTQSGLGSDYSASPKLKFDTQGAALNLFFSDYPGVLSYNVKGNPGTGSATSGTFLIEESDNGINWTTLRTITNKNNTTTTFNDNPKNTTRHIRWTYSIKTSGNIALGAINLTKSSCTTPTQSFSSSSVTKTVGDPAFTNTFTTNSTGTVTYSSSNTAVATVNTTTGLVTIAGAGSANITATTAANGSFCAATLSYSLTVNTGSTPSISAIPTSLSGFTYVAGSGPSASQSFTVTGNNLSSGITVTAPANFEVSTNNSTFSNTVSLPVSGGTVYARLVSGLAVNNYSGNISLSSTGATTQNVAVSGSVTAAVCTFSETFSGIGTTASYGTRTWTGIDSTGGNTGAWTATDAREDQTINGKAITIRSGAVTSPTFNNGIASLTLKTKFPFAESSGNLVLKINGTSVGTLLYSEMDGSTVITKTFSNINIPGNIVITLESSGARYTIDDISWTCFSGSPTPVINVKGNNITIPNGSTTTSTGNNTDFGTTLISAPITKTFTIENNGSANLILDTPAVLMLDGSKGFNVSAQPATNPMTGYSNQTFTITFTKTTPGIYEDTVMIGSNASNTTVYSYKIKAQVLEPVLNVSTTALSGFTYPLSQGPSDTQNFTVNASNLSSDVTVTSTTNWEISTNLTYDGSNTSPYNSITLPKTASNTAQTNPSIHVRLKDGLPIGIYSGTITIATPGTASKTIALSGEVTAGIPSIKVTGAGSTINNGSSNPTGLNNTLFAGTNLGSSSIIKDYVIENRGALPLVINEITLTGADVSNFVLINPPAPGTTLNQFETYTFSAQFAPVSEGVKNATVTISNNDSTQNPFTFAIRGNGQYCAAVGKIILAQQGFEGATTDPLAFSTTSFGEPGPLTGLISGKSTTADRPSNNNFYAEGLQGYAVQGKDLVGEIESGLIFTFDPVSTLHYTNIELSMKIAGFSIGSTTNGIDCSNTGNTCLTNDTEKIDRFLIEVSPDGGANWYKQAAVVAGEMNVAWSFGSANGSPASIGYNESNNPQYFKAYTSGAINALSITNLPAVAALKVRITAGNNSDKEMWVIDAVKITSTGLNPNIWNGTQWSRNTVPINSDKVIIDGNYDSAVNGSFQACQCEIKSGAKLTVAAGNPVTVSDWMVNNGIVSVQNDAGFVQVKDVNSNSGTGTYEIHRDALMKRLDYTYWGSPVQSQQLKAFSPLTVATRFYTYRESTDLFETVDYNQNFIPGKGYAIRAANTNLSSTYSTTAVVHPYVFVGTVNNATISFPLSYTPVTDPMTGLHAVAGYNLVGNPYPSNINFRKFYQNNNTKIQNKAYFWTNTNPTPSTPQGSTYNGANYAALNATGGAAATNSFKIPTEYIKVGQGFMVQAKPGNNNINLVFSNSIRDNRPDHSSVFYNKGLSGTTDQLDRYWLKLTTPSGNFNTLLIGYIDGATDGIDEDYDSQVFKMGSDVFYSSVNDEKLIIQGRSYPLNTNDVVKLGAVMYETGNYTISLLNKEGVFDGTQTIYLKDKLTGIETNLSISDYVFSAEQGTSAGRFEIRYLPEAILGASDSTAKGDVEVYRDGNAFVIRSHKEEIKSVEVYDSSGRMVRSNKNKAKEIRMDAEALSNGVYILKIEQQDQQITKKVIR</sequence>
<reference evidence="4 5" key="1">
    <citation type="submission" date="2022-03" db="EMBL/GenBank/DDBJ databases">
        <title>Chryseobacterium sp. isolated from particulate matters in swine house.</title>
        <authorList>
            <person name="Won M."/>
            <person name="Kim S.-J."/>
            <person name="Kwon S.-W."/>
        </authorList>
    </citation>
    <scope>NUCLEOTIDE SEQUENCE [LARGE SCALE GENOMIC DNA]</scope>
    <source>
        <strain evidence="4 5">SC2-2</strain>
    </source>
</reference>
<dbReference type="InterPro" id="IPR003343">
    <property type="entry name" value="Big_2"/>
</dbReference>
<evidence type="ECO:0000259" key="3">
    <source>
        <dbReference type="Pfam" id="PF18962"/>
    </source>
</evidence>
<keyword evidence="5" id="KW-1185">Reference proteome</keyword>
<dbReference type="SUPFAM" id="SSF49373">
    <property type="entry name" value="Invasin/intimin cell-adhesion fragments"/>
    <property type="match status" value="1"/>
</dbReference>
<dbReference type="Gene3D" id="2.60.40.1080">
    <property type="match status" value="1"/>
</dbReference>
<proteinExistence type="predicted"/>
<organism evidence="4 5">
    <name type="scientific">Chryseobacterium suipulveris</name>
    <dbReference type="NCBI Taxonomy" id="2929800"/>
    <lineage>
        <taxon>Bacteria</taxon>
        <taxon>Pseudomonadati</taxon>
        <taxon>Bacteroidota</taxon>
        <taxon>Flavobacteriia</taxon>
        <taxon>Flavobacteriales</taxon>
        <taxon>Weeksellaceae</taxon>
        <taxon>Chryseobacterium group</taxon>
        <taxon>Chryseobacterium</taxon>
    </lineage>
</organism>
<accession>A0ABY4BQR7</accession>
<feature type="domain" description="BIG2" evidence="2">
    <location>
        <begin position="182"/>
        <end position="226"/>
    </location>
</feature>
<dbReference type="InterPro" id="IPR026444">
    <property type="entry name" value="Secre_tail"/>
</dbReference>
<dbReference type="EMBL" id="CP094532">
    <property type="protein sequence ID" value="UOE41538.1"/>
    <property type="molecule type" value="Genomic_DNA"/>
</dbReference>
<gene>
    <name evidence="4" type="ORF">MTP09_02540</name>
</gene>
<name>A0ABY4BQR7_9FLAO</name>
<evidence type="ECO:0000313" key="5">
    <source>
        <dbReference type="Proteomes" id="UP000831460"/>
    </source>
</evidence>
<dbReference type="Gene3D" id="2.60.40.10">
    <property type="entry name" value="Immunoglobulins"/>
    <property type="match status" value="2"/>
</dbReference>
<dbReference type="RefSeq" id="WP_243550348.1">
    <property type="nucleotide sequence ID" value="NZ_CP094532.1"/>
</dbReference>
<dbReference type="NCBIfam" id="TIGR04183">
    <property type="entry name" value="Por_Secre_tail"/>
    <property type="match status" value="1"/>
</dbReference>
<evidence type="ECO:0000259" key="2">
    <source>
        <dbReference type="Pfam" id="PF02368"/>
    </source>
</evidence>
<dbReference type="Pfam" id="PF18962">
    <property type="entry name" value="Por_Secre_tail"/>
    <property type="match status" value="1"/>
</dbReference>
<protein>
    <submittedName>
        <fullName evidence="4">Choice-of-anchor D domain-containing protein</fullName>
    </submittedName>
</protein>
<dbReference type="NCBIfam" id="NF012200">
    <property type="entry name" value="choice_anch_D"/>
    <property type="match status" value="2"/>
</dbReference>
<dbReference type="InterPro" id="IPR008964">
    <property type="entry name" value="Invasin/intimin_cell_adhesion"/>
</dbReference>
<evidence type="ECO:0000313" key="4">
    <source>
        <dbReference type="EMBL" id="UOE41538.1"/>
    </source>
</evidence>
<evidence type="ECO:0000256" key="1">
    <source>
        <dbReference type="ARBA" id="ARBA00022729"/>
    </source>
</evidence>
<dbReference type="Pfam" id="PF02368">
    <property type="entry name" value="Big_2"/>
    <property type="match status" value="1"/>
</dbReference>
<feature type="domain" description="Secretion system C-terminal sorting" evidence="3">
    <location>
        <begin position="1585"/>
        <end position="1644"/>
    </location>
</feature>